<organism evidence="2 3">
    <name type="scientific">Eumeta variegata</name>
    <name type="common">Bagworm moth</name>
    <name type="synonym">Eumeta japonica</name>
    <dbReference type="NCBI Taxonomy" id="151549"/>
    <lineage>
        <taxon>Eukaryota</taxon>
        <taxon>Metazoa</taxon>
        <taxon>Ecdysozoa</taxon>
        <taxon>Arthropoda</taxon>
        <taxon>Hexapoda</taxon>
        <taxon>Insecta</taxon>
        <taxon>Pterygota</taxon>
        <taxon>Neoptera</taxon>
        <taxon>Endopterygota</taxon>
        <taxon>Lepidoptera</taxon>
        <taxon>Glossata</taxon>
        <taxon>Ditrysia</taxon>
        <taxon>Tineoidea</taxon>
        <taxon>Psychidae</taxon>
        <taxon>Oiketicinae</taxon>
        <taxon>Eumeta</taxon>
    </lineage>
</organism>
<keyword evidence="3" id="KW-1185">Reference proteome</keyword>
<evidence type="ECO:0000313" key="3">
    <source>
        <dbReference type="Proteomes" id="UP000299102"/>
    </source>
</evidence>
<comment type="caution">
    <text evidence="2">The sequence shown here is derived from an EMBL/GenBank/DDBJ whole genome shotgun (WGS) entry which is preliminary data.</text>
</comment>
<feature type="region of interest" description="Disordered" evidence="1">
    <location>
        <begin position="1"/>
        <end position="26"/>
    </location>
</feature>
<reference evidence="2 3" key="1">
    <citation type="journal article" date="2019" name="Commun. Biol.">
        <title>The bagworm genome reveals a unique fibroin gene that provides high tensile strength.</title>
        <authorList>
            <person name="Kono N."/>
            <person name="Nakamura H."/>
            <person name="Ohtoshi R."/>
            <person name="Tomita M."/>
            <person name="Numata K."/>
            <person name="Arakawa K."/>
        </authorList>
    </citation>
    <scope>NUCLEOTIDE SEQUENCE [LARGE SCALE GENOMIC DNA]</scope>
</reference>
<dbReference type="EMBL" id="BGZK01000734">
    <property type="protein sequence ID" value="GBP58423.1"/>
    <property type="molecule type" value="Genomic_DNA"/>
</dbReference>
<evidence type="ECO:0000313" key="2">
    <source>
        <dbReference type="EMBL" id="GBP58423.1"/>
    </source>
</evidence>
<feature type="compositionally biased region" description="Polar residues" evidence="1">
    <location>
        <begin position="1"/>
        <end position="11"/>
    </location>
</feature>
<accession>A0A4C1X5J7</accession>
<dbReference type="AlphaFoldDB" id="A0A4C1X5J7"/>
<protein>
    <submittedName>
        <fullName evidence="2">Uncharacterized protein</fullName>
    </submittedName>
</protein>
<evidence type="ECO:0000256" key="1">
    <source>
        <dbReference type="SAM" id="MobiDB-lite"/>
    </source>
</evidence>
<dbReference type="Proteomes" id="UP000299102">
    <property type="component" value="Unassembled WGS sequence"/>
</dbReference>
<gene>
    <name evidence="2" type="ORF">EVAR_39112_1</name>
</gene>
<proteinExistence type="predicted"/>
<name>A0A4C1X5J7_EUMVA</name>
<sequence>MAENLRLSTKGITGPGAFSKTPPPHLTRLSEFRTNLRARNSVMAAARASRRRRALSDIGFVNYNFKWR</sequence>